<gene>
    <name evidence="4" type="ORF">TH4_04170</name>
</gene>
<dbReference type="PANTHER" id="PTHR37302:SF1">
    <property type="entry name" value="PROTEIN DINB"/>
    <property type="match status" value="1"/>
</dbReference>
<evidence type="ECO:0000256" key="2">
    <source>
        <dbReference type="ARBA" id="ARBA00022723"/>
    </source>
</evidence>
<dbReference type="AlphaFoldDB" id="A0A853L0X9"/>
<organism evidence="4 5">
    <name type="scientific">Thalassospira tepidiphila MCCC 1A03514</name>
    <dbReference type="NCBI Taxonomy" id="1177930"/>
    <lineage>
        <taxon>Bacteria</taxon>
        <taxon>Pseudomonadati</taxon>
        <taxon>Pseudomonadota</taxon>
        <taxon>Alphaproteobacteria</taxon>
        <taxon>Rhodospirillales</taxon>
        <taxon>Thalassospiraceae</taxon>
        <taxon>Thalassospira</taxon>
    </lineage>
</organism>
<name>A0A853L0X9_9PROT</name>
<evidence type="ECO:0000313" key="5">
    <source>
        <dbReference type="Proteomes" id="UP000094009"/>
    </source>
</evidence>
<feature type="binding site" evidence="3">
    <location>
        <position position="137"/>
    </location>
    <ligand>
        <name>a divalent metal cation</name>
        <dbReference type="ChEBI" id="CHEBI:60240"/>
    </ligand>
</feature>
<dbReference type="Pfam" id="PF05163">
    <property type="entry name" value="DinB"/>
    <property type="match status" value="1"/>
</dbReference>
<protein>
    <recommendedName>
        <fullName evidence="6">Damage-inducible protein DinB</fullName>
    </recommendedName>
</protein>
<accession>A0A853L0X9</accession>
<evidence type="ECO:0000256" key="3">
    <source>
        <dbReference type="PIRSR" id="PIRSR607837-1"/>
    </source>
</evidence>
<feature type="binding site" evidence="3">
    <location>
        <position position="133"/>
    </location>
    <ligand>
        <name>a divalent metal cation</name>
        <dbReference type="ChEBI" id="CHEBI:60240"/>
    </ligand>
</feature>
<dbReference type="SUPFAM" id="SSF109854">
    <property type="entry name" value="DinB/YfiT-like putative metalloenzymes"/>
    <property type="match status" value="1"/>
</dbReference>
<reference evidence="4 5" key="1">
    <citation type="submission" date="2014-07" db="EMBL/GenBank/DDBJ databases">
        <title>Draft genome sequence of Thalassospira tepidiphila 1-1B.</title>
        <authorList>
            <person name="Lai Q."/>
            <person name="Shao Z."/>
        </authorList>
    </citation>
    <scope>NUCLEOTIDE SEQUENCE [LARGE SCALE GENOMIC DNA]</scope>
    <source>
        <strain evidence="4 5">MCCC 1A03514</strain>
    </source>
</reference>
<comment type="caution">
    <text evidence="4">The sequence shown here is derived from an EMBL/GenBank/DDBJ whole genome shotgun (WGS) entry which is preliminary data.</text>
</comment>
<dbReference type="Proteomes" id="UP000094009">
    <property type="component" value="Unassembled WGS sequence"/>
</dbReference>
<dbReference type="InterPro" id="IPR034660">
    <property type="entry name" value="DinB/YfiT-like"/>
</dbReference>
<evidence type="ECO:0000313" key="4">
    <source>
        <dbReference type="EMBL" id="OAZ10753.1"/>
    </source>
</evidence>
<keyword evidence="2 3" id="KW-0479">Metal-binding</keyword>
<sequence length="166" mass="18699">MNGAAYFERMAQYNLWANSRAYGLCAKLPAAELDAPRTAFFPSILRTLNHILVADRIWMSRLLGSPVAMPLNTVLYENFDELHHARVAEDQAIIEFTNGLTDAEVTADLTYHSVAGDAYTMPRDLVLAHMFNHQTHHRGQLSNMLIEAGLGPLEIDLVFFARDQLR</sequence>
<evidence type="ECO:0008006" key="6">
    <source>
        <dbReference type="Google" id="ProtNLM"/>
    </source>
</evidence>
<comment type="similarity">
    <text evidence="1">Belongs to the DinB family.</text>
</comment>
<proteinExistence type="inferred from homology"/>
<feature type="binding site" evidence="3">
    <location>
        <position position="50"/>
    </location>
    <ligand>
        <name>a divalent metal cation</name>
        <dbReference type="ChEBI" id="CHEBI:60240"/>
    </ligand>
</feature>
<dbReference type="InterPro" id="IPR007837">
    <property type="entry name" value="DinB"/>
</dbReference>
<evidence type="ECO:0000256" key="1">
    <source>
        <dbReference type="ARBA" id="ARBA00008635"/>
    </source>
</evidence>
<dbReference type="PANTHER" id="PTHR37302">
    <property type="entry name" value="SLR1116 PROTEIN"/>
    <property type="match status" value="1"/>
</dbReference>
<dbReference type="RefSeq" id="WP_063086694.1">
    <property type="nucleotide sequence ID" value="NZ_JPVZ01000002.1"/>
</dbReference>
<dbReference type="EMBL" id="JPVZ01000002">
    <property type="protein sequence ID" value="OAZ10753.1"/>
    <property type="molecule type" value="Genomic_DNA"/>
</dbReference>
<dbReference type="Gene3D" id="1.20.120.450">
    <property type="entry name" value="dinb family like domain"/>
    <property type="match status" value="1"/>
</dbReference>
<dbReference type="GO" id="GO:0046872">
    <property type="term" value="F:metal ion binding"/>
    <property type="evidence" value="ECO:0007669"/>
    <property type="project" value="UniProtKB-KW"/>
</dbReference>